<dbReference type="EMBL" id="OU895880">
    <property type="protein sequence ID" value="CAG9810784.1"/>
    <property type="molecule type" value="Genomic_DNA"/>
</dbReference>
<feature type="domain" description="Peptidase C1A papain C-terminal" evidence="8">
    <location>
        <begin position="167"/>
        <end position="383"/>
    </location>
</feature>
<dbReference type="InterPro" id="IPR013201">
    <property type="entry name" value="Prot_inhib_I29"/>
</dbReference>
<evidence type="ECO:0000256" key="4">
    <source>
        <dbReference type="ARBA" id="ARBA00022807"/>
    </source>
</evidence>
<dbReference type="Gene3D" id="3.90.70.10">
    <property type="entry name" value="Cysteine proteinases"/>
    <property type="match status" value="1"/>
</dbReference>
<dbReference type="InterPro" id="IPR039417">
    <property type="entry name" value="Peptidase_C1A_papain-like"/>
</dbReference>
<dbReference type="SUPFAM" id="SSF54001">
    <property type="entry name" value="Cysteine proteinases"/>
    <property type="match status" value="1"/>
</dbReference>
<dbReference type="InterPro" id="IPR013128">
    <property type="entry name" value="Peptidase_C1A"/>
</dbReference>
<dbReference type="InterPro" id="IPR000668">
    <property type="entry name" value="Peptidase_C1A_C"/>
</dbReference>
<sequence length="395" mass="44806">MKFIAILSAILVVTLASDHNQQHQAGWFRQNIRTKTQISSSSSSSESDEQFPKILKTKIYNSDRCILVPEPTSDEINEYHQWAEQQDKQYSSEAEESCRMINVIYKLRDIHAHNKRFDEGKETFKRALNHLSDLTRKEFKTKLLLKETRDKILPQSNVQNLPEFPDPRPSVDYRNENLVSPVGQQGRCGCCWAWSAAAVIEGQLRKCGITSESVSTQNMLDCVAKTYDGCAGGNPYEAFSYEKTGGIVTAAKYPYAAKQNQCVYNKNDIIAYVDQSFRHIFKKSPHVEPYMRKIVSSVGPISAVIYANKNFQDYASGVYSSTDCNNSLPNHAVTIVGYGTDPNFGDYWLLKNSWSNKWGENGFGRVARGKNMCLIESRVYYAQITDQNRNVCKLS</sequence>
<dbReference type="Pfam" id="PF00112">
    <property type="entry name" value="Peptidase_C1"/>
    <property type="match status" value="1"/>
</dbReference>
<dbReference type="SMART" id="SM00848">
    <property type="entry name" value="Inhibitor_I29"/>
    <property type="match status" value="1"/>
</dbReference>
<name>A0A9N9S7J2_9DIPT</name>
<evidence type="ECO:0000313" key="11">
    <source>
        <dbReference type="Proteomes" id="UP001153620"/>
    </source>
</evidence>
<dbReference type="InterPro" id="IPR000169">
    <property type="entry name" value="Pept_cys_AS"/>
</dbReference>
<accession>A0A9N9S7J2</accession>
<dbReference type="Proteomes" id="UP001153620">
    <property type="component" value="Chromosome 4"/>
</dbReference>
<evidence type="ECO:0000313" key="10">
    <source>
        <dbReference type="EMBL" id="CAG9810784.1"/>
    </source>
</evidence>
<evidence type="ECO:0000259" key="9">
    <source>
        <dbReference type="SMART" id="SM00848"/>
    </source>
</evidence>
<dbReference type="InterPro" id="IPR025661">
    <property type="entry name" value="Pept_asp_AS"/>
</dbReference>
<gene>
    <name evidence="10" type="ORF">CHIRRI_LOCUS13596</name>
</gene>
<dbReference type="SMART" id="SM00645">
    <property type="entry name" value="Pept_C1"/>
    <property type="match status" value="1"/>
</dbReference>
<feature type="signal peptide" evidence="7">
    <location>
        <begin position="1"/>
        <end position="16"/>
    </location>
</feature>
<keyword evidence="2" id="KW-0645">Protease</keyword>
<dbReference type="GO" id="GO:0008234">
    <property type="term" value="F:cysteine-type peptidase activity"/>
    <property type="evidence" value="ECO:0007669"/>
    <property type="project" value="UniProtKB-KW"/>
</dbReference>
<evidence type="ECO:0000256" key="3">
    <source>
        <dbReference type="ARBA" id="ARBA00022801"/>
    </source>
</evidence>
<evidence type="ECO:0000256" key="1">
    <source>
        <dbReference type="ARBA" id="ARBA00008455"/>
    </source>
</evidence>
<feature type="chain" id="PRO_5040258565" evidence="7">
    <location>
        <begin position="17"/>
        <end position="395"/>
    </location>
</feature>
<keyword evidence="4" id="KW-0788">Thiol protease</keyword>
<reference evidence="10" key="1">
    <citation type="submission" date="2022-01" db="EMBL/GenBank/DDBJ databases">
        <authorList>
            <person name="King R."/>
        </authorList>
    </citation>
    <scope>NUCLEOTIDE SEQUENCE</scope>
</reference>
<dbReference type="PANTHER" id="PTHR12411">
    <property type="entry name" value="CYSTEINE PROTEASE FAMILY C1-RELATED"/>
    <property type="match status" value="1"/>
</dbReference>
<evidence type="ECO:0000259" key="8">
    <source>
        <dbReference type="SMART" id="SM00645"/>
    </source>
</evidence>
<dbReference type="FunFam" id="3.90.70.10:FF:000332">
    <property type="entry name" value="Cathepsin L1"/>
    <property type="match status" value="1"/>
</dbReference>
<keyword evidence="11" id="KW-1185">Reference proteome</keyword>
<dbReference type="GO" id="GO:0006508">
    <property type="term" value="P:proteolysis"/>
    <property type="evidence" value="ECO:0007669"/>
    <property type="project" value="UniProtKB-KW"/>
</dbReference>
<feature type="domain" description="Cathepsin propeptide inhibitor" evidence="9">
    <location>
        <begin position="79"/>
        <end position="139"/>
    </location>
</feature>
<dbReference type="InterPro" id="IPR038765">
    <property type="entry name" value="Papain-like_cys_pep_sf"/>
</dbReference>
<organism evidence="10 11">
    <name type="scientific">Chironomus riparius</name>
    <dbReference type="NCBI Taxonomy" id="315576"/>
    <lineage>
        <taxon>Eukaryota</taxon>
        <taxon>Metazoa</taxon>
        <taxon>Ecdysozoa</taxon>
        <taxon>Arthropoda</taxon>
        <taxon>Hexapoda</taxon>
        <taxon>Insecta</taxon>
        <taxon>Pterygota</taxon>
        <taxon>Neoptera</taxon>
        <taxon>Endopterygota</taxon>
        <taxon>Diptera</taxon>
        <taxon>Nematocera</taxon>
        <taxon>Chironomoidea</taxon>
        <taxon>Chironomidae</taxon>
        <taxon>Chironominae</taxon>
        <taxon>Chironomus</taxon>
    </lineage>
</organism>
<evidence type="ECO:0000256" key="5">
    <source>
        <dbReference type="ARBA" id="ARBA00023145"/>
    </source>
</evidence>
<protein>
    <submittedName>
        <fullName evidence="10">Uncharacterized protein</fullName>
    </submittedName>
</protein>
<dbReference type="CDD" id="cd02248">
    <property type="entry name" value="Peptidase_C1A"/>
    <property type="match status" value="1"/>
</dbReference>
<comment type="similarity">
    <text evidence="1">Belongs to the peptidase C1 family.</text>
</comment>
<keyword evidence="7" id="KW-0732">Signal</keyword>
<dbReference type="Pfam" id="PF08246">
    <property type="entry name" value="Inhibitor_I29"/>
    <property type="match status" value="1"/>
</dbReference>
<keyword evidence="6" id="KW-1015">Disulfide bond</keyword>
<keyword evidence="3" id="KW-0378">Hydrolase</keyword>
<reference evidence="10" key="2">
    <citation type="submission" date="2022-10" db="EMBL/GenBank/DDBJ databases">
        <authorList>
            <consortium name="ENA_rothamsted_submissions"/>
            <consortium name="culmorum"/>
            <person name="King R."/>
        </authorList>
    </citation>
    <scope>NUCLEOTIDE SEQUENCE</scope>
</reference>
<keyword evidence="5" id="KW-0865">Zymogen</keyword>
<dbReference type="PRINTS" id="PR00705">
    <property type="entry name" value="PAPAIN"/>
</dbReference>
<dbReference type="PROSITE" id="PS00640">
    <property type="entry name" value="THIOL_PROTEASE_ASN"/>
    <property type="match status" value="1"/>
</dbReference>
<dbReference type="PROSITE" id="PS00139">
    <property type="entry name" value="THIOL_PROTEASE_CYS"/>
    <property type="match status" value="1"/>
</dbReference>
<evidence type="ECO:0000256" key="7">
    <source>
        <dbReference type="SAM" id="SignalP"/>
    </source>
</evidence>
<evidence type="ECO:0000256" key="2">
    <source>
        <dbReference type="ARBA" id="ARBA00022670"/>
    </source>
</evidence>
<dbReference type="OrthoDB" id="387093at2759"/>
<proteinExistence type="inferred from homology"/>
<evidence type="ECO:0000256" key="6">
    <source>
        <dbReference type="ARBA" id="ARBA00023157"/>
    </source>
</evidence>
<dbReference type="AlphaFoldDB" id="A0A9N9S7J2"/>